<gene>
    <name evidence="3" type="ORF">ECRASSUSDP1_LOCUS302</name>
</gene>
<dbReference type="CDD" id="cd00038">
    <property type="entry name" value="CAP_ED"/>
    <property type="match status" value="1"/>
</dbReference>
<keyword evidence="4" id="KW-1185">Reference proteome</keyword>
<dbReference type="GO" id="GO:0005952">
    <property type="term" value="C:cAMP-dependent protein kinase complex"/>
    <property type="evidence" value="ECO:0007669"/>
    <property type="project" value="InterPro"/>
</dbReference>
<dbReference type="AlphaFoldDB" id="A0AAD1U225"/>
<feature type="region of interest" description="Disordered" evidence="1">
    <location>
        <begin position="201"/>
        <end position="236"/>
    </location>
</feature>
<dbReference type="SUPFAM" id="SSF51206">
    <property type="entry name" value="cAMP-binding domain-like"/>
    <property type="match status" value="1"/>
</dbReference>
<dbReference type="GO" id="GO:0030552">
    <property type="term" value="F:cAMP binding"/>
    <property type="evidence" value="ECO:0007669"/>
    <property type="project" value="TreeGrafter"/>
</dbReference>
<dbReference type="Proteomes" id="UP001295684">
    <property type="component" value="Unassembled WGS sequence"/>
</dbReference>
<organism evidence="3 4">
    <name type="scientific">Euplotes crassus</name>
    <dbReference type="NCBI Taxonomy" id="5936"/>
    <lineage>
        <taxon>Eukaryota</taxon>
        <taxon>Sar</taxon>
        <taxon>Alveolata</taxon>
        <taxon>Ciliophora</taxon>
        <taxon>Intramacronucleata</taxon>
        <taxon>Spirotrichea</taxon>
        <taxon>Hypotrichia</taxon>
        <taxon>Euplotida</taxon>
        <taxon>Euplotidae</taxon>
        <taxon>Moneuplotes</taxon>
    </lineage>
</organism>
<dbReference type="GO" id="GO:0004862">
    <property type="term" value="F:cAMP-dependent protein kinase inhibitor activity"/>
    <property type="evidence" value="ECO:0007669"/>
    <property type="project" value="TreeGrafter"/>
</dbReference>
<feature type="domain" description="Cyclic nucleotide-binding" evidence="2">
    <location>
        <begin position="296"/>
        <end position="435"/>
    </location>
</feature>
<dbReference type="InterPro" id="IPR050503">
    <property type="entry name" value="cAMP-dep_PK_reg_su-like"/>
</dbReference>
<evidence type="ECO:0000256" key="1">
    <source>
        <dbReference type="SAM" id="MobiDB-lite"/>
    </source>
</evidence>
<name>A0AAD1U225_EUPCR</name>
<evidence type="ECO:0000313" key="3">
    <source>
        <dbReference type="EMBL" id="CAI2359017.1"/>
    </source>
</evidence>
<feature type="compositionally biased region" description="Polar residues" evidence="1">
    <location>
        <begin position="215"/>
        <end position="226"/>
    </location>
</feature>
<dbReference type="PANTHER" id="PTHR11635">
    <property type="entry name" value="CAMP-DEPENDENT PROTEIN KINASE REGULATORY CHAIN"/>
    <property type="match status" value="1"/>
</dbReference>
<evidence type="ECO:0000259" key="2">
    <source>
        <dbReference type="PROSITE" id="PS50042"/>
    </source>
</evidence>
<dbReference type="InterPro" id="IPR000595">
    <property type="entry name" value="cNMP-bd_dom"/>
</dbReference>
<dbReference type="PROSITE" id="PS50042">
    <property type="entry name" value="CNMP_BINDING_3"/>
    <property type="match status" value="1"/>
</dbReference>
<dbReference type="GO" id="GO:0034236">
    <property type="term" value="F:protein kinase A catalytic subunit binding"/>
    <property type="evidence" value="ECO:0007669"/>
    <property type="project" value="TreeGrafter"/>
</dbReference>
<accession>A0AAD1U225</accession>
<dbReference type="Gene3D" id="2.60.120.10">
    <property type="entry name" value="Jelly Rolls"/>
    <property type="match status" value="1"/>
</dbReference>
<dbReference type="EMBL" id="CAMPGE010000280">
    <property type="protein sequence ID" value="CAI2359017.1"/>
    <property type="molecule type" value="Genomic_DNA"/>
</dbReference>
<sequence length="536" mass="62018">MESVASIIKRYKVERNSILRSIKSCSRIPARVDQISKQLDKEQKVIQRSIYSLTNPCKSPLYESRARKVKVDRHMSLEKNDFIERSKVFHKISNDNNLSGKIQDKLSNHLSTLQTTNDCSNGSKFMIRHVPSLRRLVDSTNNNNENTNKYLHTIDNCNKTLDKSSVIAEKLQRSNLTARRNKFNMKRLQVRTFIEDYHKTGRKFDSNKPKLSPFPLSSASRNQLDPASSGVRKRKSTISRLLDNKLPLSKDVPSPKSILSNKESESPKSTLSFVYDPLKSGKSGPHNHEYLVFLMQLKRFETWKYDDIADLIKAMNVCHVEEGNTIYNIGDKSDYFYIILQGAVFLETNFQTSKQIRYPIGTNKWETQTVTNTISYRVAELECGDVFGHEEIISNKDRICKATAVEKALILKLQNCKFMNFFAKEIEKDRKALKNRKAVLHKDFNFFDTIDIDEIKKIHEENELTKKKGLNSILNALNLNPIEISGREMHSEDRSLNKFKYVFKKIKSNVGIGKSEIRHRDRTRIIKQKHCFSKSP</sequence>
<dbReference type="PANTHER" id="PTHR11635:SF152">
    <property type="entry name" value="CAMP-DEPENDENT PROTEIN KINASE TYPE I REGULATORY SUBUNIT-RELATED"/>
    <property type="match status" value="1"/>
</dbReference>
<evidence type="ECO:0000313" key="4">
    <source>
        <dbReference type="Proteomes" id="UP001295684"/>
    </source>
</evidence>
<proteinExistence type="predicted"/>
<dbReference type="GO" id="GO:0005829">
    <property type="term" value="C:cytosol"/>
    <property type="evidence" value="ECO:0007669"/>
    <property type="project" value="TreeGrafter"/>
</dbReference>
<reference evidence="3" key="1">
    <citation type="submission" date="2023-07" db="EMBL/GenBank/DDBJ databases">
        <authorList>
            <consortium name="AG Swart"/>
            <person name="Singh M."/>
            <person name="Singh A."/>
            <person name="Seah K."/>
            <person name="Emmerich C."/>
        </authorList>
    </citation>
    <scope>NUCLEOTIDE SEQUENCE</scope>
    <source>
        <strain evidence="3">DP1</strain>
    </source>
</reference>
<comment type="caution">
    <text evidence="3">The sequence shown here is derived from an EMBL/GenBank/DDBJ whole genome shotgun (WGS) entry which is preliminary data.</text>
</comment>
<dbReference type="InterPro" id="IPR018490">
    <property type="entry name" value="cNMP-bd_dom_sf"/>
</dbReference>
<dbReference type="InterPro" id="IPR014710">
    <property type="entry name" value="RmlC-like_jellyroll"/>
</dbReference>
<protein>
    <recommendedName>
        <fullName evidence="2">Cyclic nucleotide-binding domain-containing protein</fullName>
    </recommendedName>
</protein>